<dbReference type="SUPFAM" id="SSF48050">
    <property type="entry name" value="Hemocyanin, N-terminal domain"/>
    <property type="match status" value="1"/>
</dbReference>
<feature type="chain" id="PRO_5045862559" evidence="3">
    <location>
        <begin position="22"/>
        <end position="241"/>
    </location>
</feature>
<dbReference type="InterPro" id="IPR008922">
    <property type="entry name" value="Di-copper_centre_dom_sf"/>
</dbReference>
<evidence type="ECO:0000256" key="1">
    <source>
        <dbReference type="ARBA" id="ARBA00022761"/>
    </source>
</evidence>
<dbReference type="InterPro" id="IPR036697">
    <property type="entry name" value="Hemocyanin_N_sf"/>
</dbReference>
<proteinExistence type="inferred from homology"/>
<evidence type="ECO:0000259" key="4">
    <source>
        <dbReference type="Pfam" id="PF00372"/>
    </source>
</evidence>
<feature type="domain" description="Hemocyanin middle" evidence="4">
    <location>
        <begin position="148"/>
        <end position="240"/>
    </location>
</feature>
<dbReference type="InterPro" id="IPR005204">
    <property type="entry name" value="Hemocyanin_N"/>
</dbReference>
<dbReference type="EMBL" id="OW152827">
    <property type="protein sequence ID" value="CAH2043548.1"/>
    <property type="molecule type" value="Genomic_DNA"/>
</dbReference>
<feature type="non-terminal residue" evidence="6">
    <location>
        <position position="241"/>
    </location>
</feature>
<keyword evidence="1" id="KW-0758">Storage protein</keyword>
<dbReference type="SUPFAM" id="SSF48056">
    <property type="entry name" value="Di-copper centre-containing domain"/>
    <property type="match status" value="1"/>
</dbReference>
<accession>A0ABN8I2H8</accession>
<evidence type="ECO:0000313" key="6">
    <source>
        <dbReference type="EMBL" id="CAH2043548.1"/>
    </source>
</evidence>
<dbReference type="InterPro" id="IPR013788">
    <property type="entry name" value="Hemocyanin/hexamerin"/>
</dbReference>
<reference evidence="6" key="1">
    <citation type="submission" date="2022-03" db="EMBL/GenBank/DDBJ databases">
        <authorList>
            <person name="Martin H S."/>
        </authorList>
    </citation>
    <scope>NUCLEOTIDE SEQUENCE</scope>
</reference>
<dbReference type="Gene3D" id="1.10.1280.10">
    <property type="entry name" value="Di-copper center containing domain from catechol oxidase"/>
    <property type="match status" value="1"/>
</dbReference>
<comment type="similarity">
    <text evidence="2">Belongs to the hemocyanin family.</text>
</comment>
<dbReference type="Pfam" id="PF00372">
    <property type="entry name" value="Hemocyanin_M"/>
    <property type="match status" value="1"/>
</dbReference>
<keyword evidence="7" id="KW-1185">Reference proteome</keyword>
<evidence type="ECO:0000313" key="7">
    <source>
        <dbReference type="Proteomes" id="UP000837857"/>
    </source>
</evidence>
<dbReference type="Pfam" id="PF03722">
    <property type="entry name" value="Hemocyanin_N"/>
    <property type="match status" value="1"/>
</dbReference>
<dbReference type="InterPro" id="IPR000896">
    <property type="entry name" value="Hemocyanin/hexamerin_mid_dom"/>
</dbReference>
<protein>
    <submittedName>
        <fullName evidence="6">Uncharacterized protein</fullName>
    </submittedName>
</protein>
<gene>
    <name evidence="6" type="ORF">IPOD504_LOCUS4344</name>
</gene>
<dbReference type="PANTHER" id="PTHR11511">
    <property type="entry name" value="LARVAL STORAGE PROTEIN/PHENOLOXIDASE"/>
    <property type="match status" value="1"/>
</dbReference>
<evidence type="ECO:0000259" key="5">
    <source>
        <dbReference type="Pfam" id="PF03722"/>
    </source>
</evidence>
<dbReference type="Proteomes" id="UP000837857">
    <property type="component" value="Chromosome 15"/>
</dbReference>
<dbReference type="Gene3D" id="1.20.1370.10">
    <property type="entry name" value="Hemocyanin, N-terminal domain"/>
    <property type="match status" value="1"/>
</dbReference>
<evidence type="ECO:0000256" key="2">
    <source>
        <dbReference type="ARBA" id="ARBA00038082"/>
    </source>
</evidence>
<dbReference type="PANTHER" id="PTHR11511:SF5">
    <property type="entry name" value="FAT-BODY PROTEIN 1-RELATED"/>
    <property type="match status" value="1"/>
</dbReference>
<evidence type="ECO:0000256" key="3">
    <source>
        <dbReference type="SAM" id="SignalP"/>
    </source>
</evidence>
<feature type="signal peptide" evidence="3">
    <location>
        <begin position="1"/>
        <end position="21"/>
    </location>
</feature>
<keyword evidence="3" id="KW-0732">Signal</keyword>
<feature type="domain" description="Hemocyanin N-terminal" evidence="5">
    <location>
        <begin position="71"/>
        <end position="139"/>
    </location>
</feature>
<sequence>MLLLFSIVTILWTVLLTTAIALPVDEFKKFTHEEGSVFDDEKFLMKIVPGISHSSHKFNKNDEIRLSDIVDEENEYYKEFISYIENGFTLKGLTFCIYDDNLRNAAIALFRLLQSIDDIDQLHKILGWATENINKDLLISSTLKDWSEEQARIKSIDIAIRECISRRVIFMDNGTKISMTEDNYIDLLAKILRANLDGIKSAKFIRSFFGYGGNNYPTNSYNPAPSLLHHPETSLRDPIYC</sequence>
<organism evidence="6 7">
    <name type="scientific">Iphiclides podalirius</name>
    <name type="common">scarce swallowtail</name>
    <dbReference type="NCBI Taxonomy" id="110791"/>
    <lineage>
        <taxon>Eukaryota</taxon>
        <taxon>Metazoa</taxon>
        <taxon>Ecdysozoa</taxon>
        <taxon>Arthropoda</taxon>
        <taxon>Hexapoda</taxon>
        <taxon>Insecta</taxon>
        <taxon>Pterygota</taxon>
        <taxon>Neoptera</taxon>
        <taxon>Endopterygota</taxon>
        <taxon>Lepidoptera</taxon>
        <taxon>Glossata</taxon>
        <taxon>Ditrysia</taxon>
        <taxon>Papilionoidea</taxon>
        <taxon>Papilionidae</taxon>
        <taxon>Papilioninae</taxon>
        <taxon>Iphiclides</taxon>
    </lineage>
</organism>
<name>A0ABN8I2H8_9NEOP</name>